<dbReference type="GO" id="GO:0034040">
    <property type="term" value="F:ATPase-coupled lipid transmembrane transporter activity"/>
    <property type="evidence" value="ECO:0007669"/>
    <property type="project" value="TreeGrafter"/>
</dbReference>
<evidence type="ECO:0000259" key="13">
    <source>
        <dbReference type="PROSITE" id="PS50929"/>
    </source>
</evidence>
<keyword evidence="16" id="KW-1185">Reference proteome</keyword>
<dbReference type="Gene3D" id="3.90.70.10">
    <property type="entry name" value="Cysteine proteinases"/>
    <property type="match status" value="1"/>
</dbReference>
<proteinExistence type="predicted"/>
<keyword evidence="7" id="KW-0653">Protein transport</keyword>
<evidence type="ECO:0000256" key="7">
    <source>
        <dbReference type="ARBA" id="ARBA00022927"/>
    </source>
</evidence>
<dbReference type="InterPro" id="IPR003439">
    <property type="entry name" value="ABC_transporter-like_ATP-bd"/>
</dbReference>
<dbReference type="RefSeq" id="WP_152126378.1">
    <property type="nucleotide sequence ID" value="NZ_WELI01000011.1"/>
</dbReference>
<dbReference type="Gene3D" id="1.20.1560.10">
    <property type="entry name" value="ABC transporter type 1, transmembrane domain"/>
    <property type="match status" value="1"/>
</dbReference>
<feature type="transmembrane region" description="Helical" evidence="11">
    <location>
        <begin position="207"/>
        <end position="227"/>
    </location>
</feature>
<dbReference type="SMART" id="SM00382">
    <property type="entry name" value="AAA"/>
    <property type="match status" value="1"/>
</dbReference>
<dbReference type="InterPro" id="IPR027417">
    <property type="entry name" value="P-loop_NTPase"/>
</dbReference>
<dbReference type="PROSITE" id="PS50929">
    <property type="entry name" value="ABC_TM1F"/>
    <property type="match status" value="1"/>
</dbReference>
<keyword evidence="6 15" id="KW-0067">ATP-binding</keyword>
<feature type="transmembrane region" description="Helical" evidence="11">
    <location>
        <begin position="169"/>
        <end position="187"/>
    </location>
</feature>
<dbReference type="SUPFAM" id="SSF52540">
    <property type="entry name" value="P-loop containing nucleoside triphosphate hydrolases"/>
    <property type="match status" value="1"/>
</dbReference>
<dbReference type="Pfam" id="PF00664">
    <property type="entry name" value="ABC_membrane"/>
    <property type="match status" value="1"/>
</dbReference>
<dbReference type="GO" id="GO:0140359">
    <property type="term" value="F:ABC-type transporter activity"/>
    <property type="evidence" value="ECO:0007669"/>
    <property type="project" value="InterPro"/>
</dbReference>
<feature type="transmembrane region" description="Helical" evidence="11">
    <location>
        <begin position="309"/>
        <end position="328"/>
    </location>
</feature>
<evidence type="ECO:0000313" key="16">
    <source>
        <dbReference type="Proteomes" id="UP000488299"/>
    </source>
</evidence>
<evidence type="ECO:0000256" key="6">
    <source>
        <dbReference type="ARBA" id="ARBA00022840"/>
    </source>
</evidence>
<evidence type="ECO:0000256" key="4">
    <source>
        <dbReference type="ARBA" id="ARBA00022692"/>
    </source>
</evidence>
<dbReference type="InterPro" id="IPR011527">
    <property type="entry name" value="ABC1_TM_dom"/>
</dbReference>
<dbReference type="EMBL" id="WELI01000011">
    <property type="protein sequence ID" value="KAB7727302.1"/>
    <property type="molecule type" value="Genomic_DNA"/>
</dbReference>
<dbReference type="GO" id="GO:0015031">
    <property type="term" value="P:protein transport"/>
    <property type="evidence" value="ECO:0007669"/>
    <property type="project" value="UniProtKB-KW"/>
</dbReference>
<keyword evidence="9 11" id="KW-0472">Membrane</keyword>
<evidence type="ECO:0000259" key="12">
    <source>
        <dbReference type="PROSITE" id="PS50893"/>
    </source>
</evidence>
<evidence type="ECO:0000256" key="10">
    <source>
        <dbReference type="ARBA" id="ARBA00043264"/>
    </source>
</evidence>
<name>A0A7J5TVZ2_9BACT</name>
<keyword evidence="4 11" id="KW-0812">Transmembrane</keyword>
<dbReference type="GO" id="GO:0008233">
    <property type="term" value="F:peptidase activity"/>
    <property type="evidence" value="ECO:0007669"/>
    <property type="project" value="InterPro"/>
</dbReference>
<accession>A0A7J5TVZ2</accession>
<dbReference type="FunFam" id="3.40.50.300:FF:000299">
    <property type="entry name" value="ABC transporter ATP-binding protein/permease"/>
    <property type="match status" value="1"/>
</dbReference>
<evidence type="ECO:0000256" key="8">
    <source>
        <dbReference type="ARBA" id="ARBA00022989"/>
    </source>
</evidence>
<dbReference type="Pfam" id="PF03412">
    <property type="entry name" value="Peptidase_C39"/>
    <property type="match status" value="1"/>
</dbReference>
<evidence type="ECO:0000313" key="15">
    <source>
        <dbReference type="EMBL" id="KAB7727302.1"/>
    </source>
</evidence>
<dbReference type="GO" id="GO:0016887">
    <property type="term" value="F:ATP hydrolysis activity"/>
    <property type="evidence" value="ECO:0007669"/>
    <property type="project" value="InterPro"/>
</dbReference>
<dbReference type="PANTHER" id="PTHR24221:SF654">
    <property type="entry name" value="ATP-BINDING CASSETTE SUB-FAMILY B MEMBER 6"/>
    <property type="match status" value="1"/>
</dbReference>
<dbReference type="Gene3D" id="3.40.50.300">
    <property type="entry name" value="P-loop containing nucleotide triphosphate hydrolases"/>
    <property type="match status" value="1"/>
</dbReference>
<dbReference type="PANTHER" id="PTHR24221">
    <property type="entry name" value="ATP-BINDING CASSETTE SUB-FAMILY B"/>
    <property type="match status" value="1"/>
</dbReference>
<keyword evidence="10" id="KW-0080">Bacteriocin transport</keyword>
<feature type="domain" description="ABC transmembrane type-1" evidence="13">
    <location>
        <begin position="173"/>
        <end position="452"/>
    </location>
</feature>
<feature type="domain" description="ABC transporter" evidence="12">
    <location>
        <begin position="486"/>
        <end position="723"/>
    </location>
</feature>
<keyword evidence="2" id="KW-0813">Transport</keyword>
<comment type="caution">
    <text evidence="15">The sequence shown here is derived from an EMBL/GenBank/DDBJ whole genome shotgun (WGS) entry which is preliminary data.</text>
</comment>
<dbReference type="InterPro" id="IPR036640">
    <property type="entry name" value="ABC1_TM_sf"/>
</dbReference>
<keyword evidence="3" id="KW-1003">Cell membrane</keyword>
<dbReference type="Pfam" id="PF00005">
    <property type="entry name" value="ABC_tran"/>
    <property type="match status" value="1"/>
</dbReference>
<dbReference type="InterPro" id="IPR039421">
    <property type="entry name" value="Type_1_exporter"/>
</dbReference>
<dbReference type="GO" id="GO:0043213">
    <property type="term" value="P:bacteriocin transport"/>
    <property type="evidence" value="ECO:0007669"/>
    <property type="project" value="UniProtKB-KW"/>
</dbReference>
<feature type="domain" description="Peptidase C39" evidence="14">
    <location>
        <begin position="8"/>
        <end position="128"/>
    </location>
</feature>
<comment type="subcellular location">
    <subcellularLocation>
        <location evidence="1">Cell membrane</location>
        <topology evidence="1">Multi-pass membrane protein</topology>
    </subcellularLocation>
</comment>
<keyword evidence="8 11" id="KW-1133">Transmembrane helix</keyword>
<dbReference type="PROSITE" id="PS50893">
    <property type="entry name" value="ABC_TRANSPORTER_2"/>
    <property type="match status" value="1"/>
</dbReference>
<sequence>MAFPHFRQLDMMDCGPTCLRMIAKYYGRNFSLDSLREKSRISRAGVSLLGISKAAESLGFRTLGGRVSFEKLEEGVMLPCVAHWDKNHFVVVHKITKKKVHVADPAKSLMTYSRDEFLNHWASTQQNGVKEGVVLLLEPTTNFYEQSDEVGSTLGIGQLLKYLMQYRSLLVQLLVGMVAGSVLQLLFPFLTKAIVDVGVSNNDIHFIYLVLFGQLFLSVGETAIEFVRGWILLHISARVNISILSDFLVKLLKLPLSFFDTKMTGDILQRINDHKRIEGFLTNTTLSTLFSFIHLLVFGAILAYYNLTIAGVFALGSALYAAWIVLFLNKRKQLDYKRFEVSARNQSNIIQFITGVHEIKLSDCGTQKLWEWEKIQARLFKLNVKSLSLSQNQQVGAFFINQGKNIFIIFLAAKGVVEGHITLGEMLAIQYITGQMNGPVEQLISFLRVAQDAKISIERLNDIHGIEEEEAPSKHLTNHLPDHQDICFDKVSFTYPGAGNEPVLRELSLRIPQGKTTAIVGSSGSGKTTLIKLLLRIYDPDSGQIRIGSNHNLKSISHQFWRSKCGVVMQEGFIFSDTIAKNIAIADEQPDIKRLNEAARVANLYEFIENSPLGYNTKIGAEGNGISQGQRQRILIARAVYKNPDIIFFDEATSALDANNERVIMENLNKFCQGRTVVVVAHRLSTVKHADQIIVLERGRIVEQASHAELVSQRGRYYELIKNQLELGN</sequence>
<dbReference type="CDD" id="cd18571">
    <property type="entry name" value="ABC_6TM_peptidase_like"/>
    <property type="match status" value="1"/>
</dbReference>
<dbReference type="SUPFAM" id="SSF90123">
    <property type="entry name" value="ABC transporter transmembrane region"/>
    <property type="match status" value="1"/>
</dbReference>
<dbReference type="GO" id="GO:0006508">
    <property type="term" value="P:proteolysis"/>
    <property type="evidence" value="ECO:0007669"/>
    <property type="project" value="InterPro"/>
</dbReference>
<evidence type="ECO:0000256" key="5">
    <source>
        <dbReference type="ARBA" id="ARBA00022741"/>
    </source>
</evidence>
<dbReference type="PROSITE" id="PS00211">
    <property type="entry name" value="ABC_TRANSPORTER_1"/>
    <property type="match status" value="1"/>
</dbReference>
<keyword evidence="5" id="KW-0547">Nucleotide-binding</keyword>
<organism evidence="15 16">
    <name type="scientific">Rudanella paleaurantiibacter</name>
    <dbReference type="NCBI Taxonomy" id="2614655"/>
    <lineage>
        <taxon>Bacteria</taxon>
        <taxon>Pseudomonadati</taxon>
        <taxon>Bacteroidota</taxon>
        <taxon>Cytophagia</taxon>
        <taxon>Cytophagales</taxon>
        <taxon>Cytophagaceae</taxon>
        <taxon>Rudanella</taxon>
    </lineage>
</organism>
<dbReference type="GO" id="GO:0005886">
    <property type="term" value="C:plasma membrane"/>
    <property type="evidence" value="ECO:0007669"/>
    <property type="project" value="UniProtKB-SubCell"/>
</dbReference>
<evidence type="ECO:0000256" key="2">
    <source>
        <dbReference type="ARBA" id="ARBA00022448"/>
    </source>
</evidence>
<evidence type="ECO:0000256" key="9">
    <source>
        <dbReference type="ARBA" id="ARBA00023136"/>
    </source>
</evidence>
<evidence type="ECO:0000256" key="3">
    <source>
        <dbReference type="ARBA" id="ARBA00022475"/>
    </source>
</evidence>
<evidence type="ECO:0000259" key="14">
    <source>
        <dbReference type="PROSITE" id="PS50990"/>
    </source>
</evidence>
<evidence type="ECO:0000256" key="11">
    <source>
        <dbReference type="SAM" id="Phobius"/>
    </source>
</evidence>
<reference evidence="15 16" key="1">
    <citation type="submission" date="2019-10" db="EMBL/GenBank/DDBJ databases">
        <title>Rudanella paleaurantiibacter sp. nov., isolated from sludge.</title>
        <authorList>
            <person name="Xu S.Q."/>
        </authorList>
    </citation>
    <scope>NUCLEOTIDE SEQUENCE [LARGE SCALE GENOMIC DNA]</scope>
    <source>
        <strain evidence="15 16">HX-22-17</strain>
    </source>
</reference>
<dbReference type="AlphaFoldDB" id="A0A7J5TVZ2"/>
<protein>
    <submittedName>
        <fullName evidence="15">ATP-binding cassette domain-containing protein</fullName>
    </submittedName>
</protein>
<dbReference type="GO" id="GO:0005524">
    <property type="term" value="F:ATP binding"/>
    <property type="evidence" value="ECO:0007669"/>
    <property type="project" value="UniProtKB-KW"/>
</dbReference>
<dbReference type="InterPro" id="IPR005074">
    <property type="entry name" value="Peptidase_C39"/>
</dbReference>
<gene>
    <name evidence="15" type="ORF">F5984_21990</name>
</gene>
<evidence type="ECO:0000256" key="1">
    <source>
        <dbReference type="ARBA" id="ARBA00004651"/>
    </source>
</evidence>
<dbReference type="InterPro" id="IPR003593">
    <property type="entry name" value="AAA+_ATPase"/>
</dbReference>
<dbReference type="Proteomes" id="UP000488299">
    <property type="component" value="Unassembled WGS sequence"/>
</dbReference>
<dbReference type="PROSITE" id="PS50990">
    <property type="entry name" value="PEPTIDASE_C39"/>
    <property type="match status" value="1"/>
</dbReference>
<feature type="transmembrane region" description="Helical" evidence="11">
    <location>
        <begin position="280"/>
        <end position="303"/>
    </location>
</feature>
<dbReference type="CDD" id="cd02418">
    <property type="entry name" value="Peptidase_C39B"/>
    <property type="match status" value="1"/>
</dbReference>
<dbReference type="InterPro" id="IPR017871">
    <property type="entry name" value="ABC_transporter-like_CS"/>
</dbReference>